<dbReference type="AlphaFoldDB" id="A0A336KE25"/>
<dbReference type="PANTHER" id="PTHR11955">
    <property type="entry name" value="FATTY ACID BINDING PROTEIN"/>
    <property type="match status" value="1"/>
</dbReference>
<dbReference type="EMBL" id="UFQT01000790">
    <property type="protein sequence ID" value="SSX27251.1"/>
    <property type="molecule type" value="Genomic_DNA"/>
</dbReference>
<keyword evidence="2" id="KW-0446">Lipid-binding</keyword>
<proteinExistence type="inferred from homology"/>
<evidence type="ECO:0000313" key="4">
    <source>
        <dbReference type="EMBL" id="SSX03074.1"/>
    </source>
</evidence>
<dbReference type="SUPFAM" id="SSF50814">
    <property type="entry name" value="Lipocalins"/>
    <property type="match status" value="1"/>
</dbReference>
<accession>A0A336KE25</accession>
<dbReference type="Gene3D" id="2.40.128.20">
    <property type="match status" value="1"/>
</dbReference>
<feature type="domain" description="Cytosolic fatty-acid binding proteins" evidence="3">
    <location>
        <begin position="8"/>
        <end position="25"/>
    </location>
</feature>
<dbReference type="EMBL" id="UFQS01000349">
    <property type="protein sequence ID" value="SSX03074.1"/>
    <property type="molecule type" value="Genomic_DNA"/>
</dbReference>
<reference evidence="5" key="2">
    <citation type="submission" date="2018-07" db="EMBL/GenBank/DDBJ databases">
        <authorList>
            <person name="Quirk P.G."/>
            <person name="Krulwich T.A."/>
        </authorList>
    </citation>
    <scope>NUCLEOTIDE SEQUENCE</scope>
</reference>
<dbReference type="PROSITE" id="PS00214">
    <property type="entry name" value="FABP"/>
    <property type="match status" value="1"/>
</dbReference>
<reference evidence="4" key="1">
    <citation type="submission" date="2018-04" db="EMBL/GenBank/DDBJ databases">
        <authorList>
            <person name="Go L.Y."/>
            <person name="Mitchell J.A."/>
        </authorList>
    </citation>
    <scope>NUCLEOTIDE SEQUENCE</scope>
    <source>
        <tissue evidence="4">Whole organism</tissue>
    </source>
</reference>
<evidence type="ECO:0000256" key="1">
    <source>
        <dbReference type="ARBA" id="ARBA00008390"/>
    </source>
</evidence>
<dbReference type="VEuPathDB" id="VectorBase:CSON014322"/>
<name>A0A336KE25_CULSO</name>
<evidence type="ECO:0000256" key="2">
    <source>
        <dbReference type="ARBA" id="ARBA00023121"/>
    </source>
</evidence>
<gene>
    <name evidence="4" type="primary">CSON009019</name>
    <name evidence="6" type="synonym">CSON014322</name>
</gene>
<dbReference type="InterPro" id="IPR012674">
    <property type="entry name" value="Calycin"/>
</dbReference>
<dbReference type="CDD" id="cd00742">
    <property type="entry name" value="FABP"/>
    <property type="match status" value="1"/>
</dbReference>
<evidence type="ECO:0000313" key="5">
    <source>
        <dbReference type="EMBL" id="SSX23440.1"/>
    </source>
</evidence>
<dbReference type="InterPro" id="IPR031259">
    <property type="entry name" value="ILBP"/>
</dbReference>
<dbReference type="VEuPathDB" id="VectorBase:CSON009019"/>
<dbReference type="EMBL" id="UFQT01000349">
    <property type="protein sequence ID" value="SSX23440.1"/>
    <property type="molecule type" value="Genomic_DNA"/>
</dbReference>
<dbReference type="GO" id="GO:0008289">
    <property type="term" value="F:lipid binding"/>
    <property type="evidence" value="ECO:0007669"/>
    <property type="project" value="UniProtKB-KW"/>
</dbReference>
<evidence type="ECO:0000259" key="3">
    <source>
        <dbReference type="PROSITE" id="PS00214"/>
    </source>
</evidence>
<dbReference type="InterPro" id="IPR000463">
    <property type="entry name" value="Fatty_acid-bd"/>
</dbReference>
<comment type="similarity">
    <text evidence="1">Belongs to the calycin superfamily. Fatty-acid binding protein (FABP) family.</text>
</comment>
<organism evidence="4">
    <name type="scientific">Culicoides sonorensis</name>
    <name type="common">Biting midge</name>
    <dbReference type="NCBI Taxonomy" id="179676"/>
    <lineage>
        <taxon>Eukaryota</taxon>
        <taxon>Metazoa</taxon>
        <taxon>Ecdysozoa</taxon>
        <taxon>Arthropoda</taxon>
        <taxon>Hexapoda</taxon>
        <taxon>Insecta</taxon>
        <taxon>Pterygota</taxon>
        <taxon>Neoptera</taxon>
        <taxon>Endopterygota</taxon>
        <taxon>Diptera</taxon>
        <taxon>Nematocera</taxon>
        <taxon>Chironomoidea</taxon>
        <taxon>Ceratopogonidae</taxon>
        <taxon>Ceratopogoninae</taxon>
        <taxon>Culicoides</taxon>
        <taxon>Monoculicoides</taxon>
    </lineage>
</organism>
<evidence type="ECO:0000313" key="6">
    <source>
        <dbReference type="EMBL" id="SSX27251.1"/>
    </source>
</evidence>
<protein>
    <submittedName>
        <fullName evidence="4">CSON009019 protein</fullName>
    </submittedName>
    <submittedName>
        <fullName evidence="6">CSON014322 protein</fullName>
    </submittedName>
</protein>
<sequence>MVPLWFNKTYHLHQSENFEGFLAAIGINYFLRKIIMASHFAYKLTALDNNEFVLSEQTSFVNMDLKFRPGEVFVSVKPNGDKIETVIEFESENVLIHKQLTKYPGMVRRIFKEDEMIMICTSESGVIGKRWFKVK</sequence>